<dbReference type="InterPro" id="IPR000160">
    <property type="entry name" value="GGDEF_dom"/>
</dbReference>
<feature type="domain" description="GGDEF" evidence="2">
    <location>
        <begin position="179"/>
        <end position="311"/>
    </location>
</feature>
<dbReference type="InterPro" id="IPR050469">
    <property type="entry name" value="Diguanylate_Cyclase"/>
</dbReference>
<evidence type="ECO:0000313" key="3">
    <source>
        <dbReference type="EMBL" id="SCY17161.1"/>
    </source>
</evidence>
<dbReference type="GO" id="GO:0043709">
    <property type="term" value="P:cell adhesion involved in single-species biofilm formation"/>
    <property type="evidence" value="ECO:0007669"/>
    <property type="project" value="TreeGrafter"/>
</dbReference>
<dbReference type="SMART" id="SM00267">
    <property type="entry name" value="GGDEF"/>
    <property type="match status" value="1"/>
</dbReference>
<dbReference type="CDD" id="cd01949">
    <property type="entry name" value="GGDEF"/>
    <property type="match status" value="1"/>
</dbReference>
<dbReference type="GO" id="GO:0052621">
    <property type="term" value="F:diguanylate cyclase activity"/>
    <property type="evidence" value="ECO:0007669"/>
    <property type="project" value="UniProtKB-EC"/>
</dbReference>
<dbReference type="EC" id="2.7.7.65" evidence="1"/>
<dbReference type="GO" id="GO:0005886">
    <property type="term" value="C:plasma membrane"/>
    <property type="evidence" value="ECO:0007669"/>
    <property type="project" value="TreeGrafter"/>
</dbReference>
<dbReference type="PANTHER" id="PTHR45138:SF24">
    <property type="entry name" value="DIGUANYLATE CYCLASE DGCC-RELATED"/>
    <property type="match status" value="1"/>
</dbReference>
<dbReference type="OrthoDB" id="9812260at2"/>
<name>A0A1G5DRU9_9RHOB</name>
<protein>
    <recommendedName>
        <fullName evidence="1">diguanylate cyclase</fullName>
        <ecNumber evidence="1">2.7.7.65</ecNumber>
    </recommendedName>
</protein>
<organism evidence="3 4">
    <name type="scientific">Paracoccus tibetensis</name>
    <dbReference type="NCBI Taxonomy" id="336292"/>
    <lineage>
        <taxon>Bacteria</taxon>
        <taxon>Pseudomonadati</taxon>
        <taxon>Pseudomonadota</taxon>
        <taxon>Alphaproteobacteria</taxon>
        <taxon>Rhodobacterales</taxon>
        <taxon>Paracoccaceae</taxon>
        <taxon>Paracoccus</taxon>
    </lineage>
</organism>
<dbReference type="Proteomes" id="UP000199502">
    <property type="component" value="Unassembled WGS sequence"/>
</dbReference>
<evidence type="ECO:0000256" key="1">
    <source>
        <dbReference type="ARBA" id="ARBA00012528"/>
    </source>
</evidence>
<evidence type="ECO:0000313" key="4">
    <source>
        <dbReference type="Proteomes" id="UP000199502"/>
    </source>
</evidence>
<dbReference type="STRING" id="336292.SAMN05660710_00907"/>
<dbReference type="Pfam" id="PF00990">
    <property type="entry name" value="GGDEF"/>
    <property type="match status" value="1"/>
</dbReference>
<dbReference type="GO" id="GO:1902201">
    <property type="term" value="P:negative regulation of bacterial-type flagellum-dependent cell motility"/>
    <property type="evidence" value="ECO:0007669"/>
    <property type="project" value="TreeGrafter"/>
</dbReference>
<dbReference type="AlphaFoldDB" id="A0A1G5DRU9"/>
<dbReference type="EMBL" id="FMVT01000002">
    <property type="protein sequence ID" value="SCY17161.1"/>
    <property type="molecule type" value="Genomic_DNA"/>
</dbReference>
<accession>A0A1G5DRU9</accession>
<dbReference type="SUPFAM" id="SSF55073">
    <property type="entry name" value="Nucleotide cyclase"/>
    <property type="match status" value="1"/>
</dbReference>
<dbReference type="Gene3D" id="3.30.70.270">
    <property type="match status" value="1"/>
</dbReference>
<dbReference type="InterPro" id="IPR029787">
    <property type="entry name" value="Nucleotide_cyclase"/>
</dbReference>
<dbReference type="InterPro" id="IPR043128">
    <property type="entry name" value="Rev_trsase/Diguanyl_cyclase"/>
</dbReference>
<proteinExistence type="predicted"/>
<reference evidence="3 4" key="1">
    <citation type="submission" date="2016-10" db="EMBL/GenBank/DDBJ databases">
        <authorList>
            <person name="de Groot N.N."/>
        </authorList>
    </citation>
    <scope>NUCLEOTIDE SEQUENCE [LARGE SCALE GENOMIC DNA]</scope>
    <source>
        <strain evidence="3 4">CGMCC 1.8925</strain>
    </source>
</reference>
<evidence type="ECO:0000259" key="2">
    <source>
        <dbReference type="PROSITE" id="PS50887"/>
    </source>
</evidence>
<keyword evidence="4" id="KW-1185">Reference proteome</keyword>
<sequence>MPLHLAHLRQSDPQTLMRLLDCSRDLVAVFDHDDRLEAANLAYCRSFCCDLETRPFWHDTMRANYFSNCGPVIESDDIEEWLLQARARRGKVSHRSFEAEMHGNKWILVTETVAPDGRMLFYGTDITAVRTSNRILRQKLGAAQRAAATDPLTGVPNRRYVMDQLEAWHEAQVTAAEFGEHSLAVVDLDNFKKLNDTYGHSIGDEVLRLFSRQAVNGARLTDLFGRIGGEEFLFFFPNCSVEVAQFRISTLQSMALSFGAGRKAVTITCTFSGGVVRVRADQDIHDAIRAADKLLYHAKNMGRARVIINGP</sequence>
<gene>
    <name evidence="3" type="ORF">SAMN05660710_00907</name>
</gene>
<dbReference type="PANTHER" id="PTHR45138">
    <property type="entry name" value="REGULATORY COMPONENTS OF SENSORY TRANSDUCTION SYSTEM"/>
    <property type="match status" value="1"/>
</dbReference>
<dbReference type="NCBIfam" id="TIGR00254">
    <property type="entry name" value="GGDEF"/>
    <property type="match status" value="1"/>
</dbReference>
<dbReference type="PROSITE" id="PS50887">
    <property type="entry name" value="GGDEF"/>
    <property type="match status" value="1"/>
</dbReference>